<proteinExistence type="predicted"/>
<dbReference type="AlphaFoldDB" id="W1VBJ3"/>
<dbReference type="EMBL" id="AZLV01001097">
    <property type="protein sequence ID" value="ETJ01364.1"/>
    <property type="molecule type" value="Genomic_DNA"/>
</dbReference>
<evidence type="ECO:0000313" key="1">
    <source>
        <dbReference type="EMBL" id="ETJ01364.1"/>
    </source>
</evidence>
<reference evidence="1 2" key="1">
    <citation type="submission" date="2013-12" db="EMBL/GenBank/DDBJ databases">
        <title>A Varibaculum cambriense genome reconstructed from a premature infant gut community with otherwise low bacterial novelty that shifts toward anaerobic metabolism during the third week of life.</title>
        <authorList>
            <person name="Brown C.T."/>
            <person name="Sharon I."/>
            <person name="Thomas B.C."/>
            <person name="Castelle C.J."/>
            <person name="Morowitz M.J."/>
            <person name="Banfield J.F."/>
        </authorList>
    </citation>
    <scope>NUCLEOTIDE SEQUENCE [LARGE SCALE GENOMIC DNA]</scope>
    <source>
        <strain evidence="2">DORA_12</strain>
    </source>
</reference>
<accession>W1VBJ3</accession>
<gene>
    <name evidence="1" type="ORF">Q605_AUC01097G0002</name>
</gene>
<protein>
    <submittedName>
        <fullName evidence="1">Uncharacterized protein</fullName>
    </submittedName>
</protein>
<name>W1VBJ3_9ACTO</name>
<sequence length="88" mass="9858">MRVFAQMLEKLPEHVPVSDAMEAASPQEKDRWWSSQREHVVAWFRPQATRGSGAFVRLEPNLSAAKTYQRFSCAEGLISLAEAVGVDP</sequence>
<organism evidence="1 2">
    <name type="scientific">Actinomyces urogenitalis DORA_12</name>
    <dbReference type="NCBI Taxonomy" id="1403939"/>
    <lineage>
        <taxon>Bacteria</taxon>
        <taxon>Bacillati</taxon>
        <taxon>Actinomycetota</taxon>
        <taxon>Actinomycetes</taxon>
        <taxon>Actinomycetales</taxon>
        <taxon>Actinomycetaceae</taxon>
        <taxon>Actinomyces</taxon>
    </lineage>
</organism>
<dbReference type="Proteomes" id="UP000018852">
    <property type="component" value="Unassembled WGS sequence"/>
</dbReference>
<evidence type="ECO:0000313" key="2">
    <source>
        <dbReference type="Proteomes" id="UP000018852"/>
    </source>
</evidence>
<comment type="caution">
    <text evidence="1">The sequence shown here is derived from an EMBL/GenBank/DDBJ whole genome shotgun (WGS) entry which is preliminary data.</text>
</comment>